<keyword evidence="9" id="KW-1133">Transmembrane helix</keyword>
<dbReference type="Gene3D" id="1.10.510.10">
    <property type="entry name" value="Transferase(Phosphotransferase) domain 1"/>
    <property type="match status" value="1"/>
</dbReference>
<organism evidence="11 12">
    <name type="scientific">Triparma columacea</name>
    <dbReference type="NCBI Taxonomy" id="722753"/>
    <lineage>
        <taxon>Eukaryota</taxon>
        <taxon>Sar</taxon>
        <taxon>Stramenopiles</taxon>
        <taxon>Ochrophyta</taxon>
        <taxon>Bolidophyceae</taxon>
        <taxon>Parmales</taxon>
        <taxon>Triparmaceae</taxon>
        <taxon>Triparma</taxon>
    </lineage>
</organism>
<protein>
    <recommendedName>
        <fullName evidence="10">Protein kinase domain-containing protein</fullName>
    </recommendedName>
</protein>
<keyword evidence="3 6" id="KW-0547">Nucleotide-binding</keyword>
<feature type="domain" description="Protein kinase" evidence="10">
    <location>
        <begin position="193"/>
        <end position="484"/>
    </location>
</feature>
<dbReference type="AlphaFoldDB" id="A0A9W7L1J7"/>
<dbReference type="InterPro" id="IPR001245">
    <property type="entry name" value="Ser-Thr/Tyr_kinase_cat_dom"/>
</dbReference>
<reference evidence="12" key="1">
    <citation type="journal article" date="2023" name="Commun. Biol.">
        <title>Genome analysis of Parmales, the sister group of diatoms, reveals the evolutionary specialization of diatoms from phago-mixotrophs to photoautotrophs.</title>
        <authorList>
            <person name="Ban H."/>
            <person name="Sato S."/>
            <person name="Yoshikawa S."/>
            <person name="Yamada K."/>
            <person name="Nakamura Y."/>
            <person name="Ichinomiya M."/>
            <person name="Sato N."/>
            <person name="Blanc-Mathieu R."/>
            <person name="Endo H."/>
            <person name="Kuwata A."/>
            <person name="Ogata H."/>
        </authorList>
    </citation>
    <scope>NUCLEOTIDE SEQUENCE [LARGE SCALE GENOMIC DNA]</scope>
</reference>
<dbReference type="PROSITE" id="PS00107">
    <property type="entry name" value="PROTEIN_KINASE_ATP"/>
    <property type="match status" value="1"/>
</dbReference>
<gene>
    <name evidence="11" type="ORF">TrCOL_g8352</name>
</gene>
<dbReference type="PANTHER" id="PTHR44329">
    <property type="entry name" value="SERINE/THREONINE-PROTEIN KINASE TNNI3K-RELATED"/>
    <property type="match status" value="1"/>
</dbReference>
<evidence type="ECO:0000256" key="7">
    <source>
        <dbReference type="RuleBase" id="RU000304"/>
    </source>
</evidence>
<keyword evidence="4" id="KW-0418">Kinase</keyword>
<proteinExistence type="inferred from homology"/>
<dbReference type="GO" id="GO:0005524">
    <property type="term" value="F:ATP binding"/>
    <property type="evidence" value="ECO:0007669"/>
    <property type="project" value="UniProtKB-UniRule"/>
</dbReference>
<feature type="compositionally biased region" description="Polar residues" evidence="8">
    <location>
        <begin position="116"/>
        <end position="139"/>
    </location>
</feature>
<dbReference type="InterPro" id="IPR011009">
    <property type="entry name" value="Kinase-like_dom_sf"/>
</dbReference>
<dbReference type="CDD" id="cd13999">
    <property type="entry name" value="STKc_MAP3K-like"/>
    <property type="match status" value="1"/>
</dbReference>
<dbReference type="PROSITE" id="PS51257">
    <property type="entry name" value="PROKAR_LIPOPROTEIN"/>
    <property type="match status" value="1"/>
</dbReference>
<comment type="similarity">
    <text evidence="7">Belongs to the protein kinase superfamily.</text>
</comment>
<feature type="compositionally biased region" description="Low complexity" evidence="8">
    <location>
        <begin position="153"/>
        <end position="163"/>
    </location>
</feature>
<keyword evidence="5 6" id="KW-0067">ATP-binding</keyword>
<sequence>MPHKVVPRPHHEEGYYIIHIFPLSVLILVFLALACGGIFRFTNACKPLKVILKAREKRRRKTLDKMYDDDLRLMEGGSYSSSSSYSTPQPYYSSPLTNPSSPPTVHNSSIPPPITTPYNHYYATSATTSPRKTSPSNNLHSRKGGNALPRPHQQQQGFRQQVSPPLPPPPSPPPPSPPSSPSQHTSTIAYSDLTILKMIGGGGFGQVWEATYRNTPVAVKVLTNSCQTDTIKEELLDEFKAEVSILSTLRHPNICLFMGANFTPPNRCIVTELATRGSLWDGLRAPLSPPFAPCSGNSWNNWPNTAPPNSSPPPKDTWPYTLFKRIALGTARGMSYLHESSPPILHRDLKSANLLLDEGYNVKICDFGLARLKALTNSHTGQTGTTQWMAPEVLNNDKYGTEADVYSFGVIMWECLTRECPFEGMNGIQVAMRVLTEGRTVVVPTWCRVGNPKLCKLVESCLMMEPRRRPTFADILKSFDNDNI</sequence>
<dbReference type="Proteomes" id="UP001165065">
    <property type="component" value="Unassembled WGS sequence"/>
</dbReference>
<feature type="region of interest" description="Disordered" evidence="8">
    <location>
        <begin position="77"/>
        <end position="185"/>
    </location>
</feature>
<evidence type="ECO:0000313" key="11">
    <source>
        <dbReference type="EMBL" id="GMI22255.1"/>
    </source>
</evidence>
<dbReference type="InterPro" id="IPR051681">
    <property type="entry name" value="Ser/Thr_Kinases-Pseudokinases"/>
</dbReference>
<dbReference type="Pfam" id="PF07714">
    <property type="entry name" value="PK_Tyr_Ser-Thr"/>
    <property type="match status" value="1"/>
</dbReference>
<evidence type="ECO:0000256" key="3">
    <source>
        <dbReference type="ARBA" id="ARBA00022741"/>
    </source>
</evidence>
<evidence type="ECO:0000256" key="2">
    <source>
        <dbReference type="ARBA" id="ARBA00022679"/>
    </source>
</evidence>
<feature type="compositionally biased region" description="Low complexity" evidence="8">
    <location>
        <begin position="78"/>
        <end position="99"/>
    </location>
</feature>
<dbReference type="GO" id="GO:0004674">
    <property type="term" value="F:protein serine/threonine kinase activity"/>
    <property type="evidence" value="ECO:0007669"/>
    <property type="project" value="UniProtKB-KW"/>
</dbReference>
<dbReference type="SMART" id="SM00220">
    <property type="entry name" value="S_TKc"/>
    <property type="match status" value="1"/>
</dbReference>
<accession>A0A9W7L1J7</accession>
<dbReference type="EMBL" id="BRYA01000546">
    <property type="protein sequence ID" value="GMI22255.1"/>
    <property type="molecule type" value="Genomic_DNA"/>
</dbReference>
<dbReference type="PROSITE" id="PS00108">
    <property type="entry name" value="PROTEIN_KINASE_ST"/>
    <property type="match status" value="1"/>
</dbReference>
<dbReference type="InterPro" id="IPR017441">
    <property type="entry name" value="Protein_kinase_ATP_BS"/>
</dbReference>
<feature type="binding site" evidence="6">
    <location>
        <position position="220"/>
    </location>
    <ligand>
        <name>ATP</name>
        <dbReference type="ChEBI" id="CHEBI:30616"/>
    </ligand>
</feature>
<keyword evidence="9" id="KW-0472">Membrane</keyword>
<feature type="transmembrane region" description="Helical" evidence="9">
    <location>
        <begin position="16"/>
        <end position="39"/>
    </location>
</feature>
<evidence type="ECO:0000259" key="10">
    <source>
        <dbReference type="PROSITE" id="PS50011"/>
    </source>
</evidence>
<evidence type="ECO:0000256" key="8">
    <source>
        <dbReference type="SAM" id="MobiDB-lite"/>
    </source>
</evidence>
<name>A0A9W7L1J7_9STRA</name>
<dbReference type="SUPFAM" id="SSF56112">
    <property type="entry name" value="Protein kinase-like (PK-like)"/>
    <property type="match status" value="1"/>
</dbReference>
<keyword evidence="1 7" id="KW-0723">Serine/threonine-protein kinase</keyword>
<comment type="caution">
    <text evidence="11">The sequence shown here is derived from an EMBL/GenBank/DDBJ whole genome shotgun (WGS) entry which is preliminary data.</text>
</comment>
<dbReference type="InterPro" id="IPR008271">
    <property type="entry name" value="Ser/Thr_kinase_AS"/>
</dbReference>
<evidence type="ECO:0000256" key="9">
    <source>
        <dbReference type="SAM" id="Phobius"/>
    </source>
</evidence>
<keyword evidence="12" id="KW-1185">Reference proteome</keyword>
<evidence type="ECO:0000256" key="4">
    <source>
        <dbReference type="ARBA" id="ARBA00022777"/>
    </source>
</evidence>
<feature type="compositionally biased region" description="Pro residues" evidence="8">
    <location>
        <begin position="164"/>
        <end position="180"/>
    </location>
</feature>
<keyword evidence="9" id="KW-0812">Transmembrane</keyword>
<evidence type="ECO:0000313" key="12">
    <source>
        <dbReference type="Proteomes" id="UP001165065"/>
    </source>
</evidence>
<dbReference type="Gene3D" id="3.30.200.20">
    <property type="entry name" value="Phosphorylase Kinase, domain 1"/>
    <property type="match status" value="1"/>
</dbReference>
<evidence type="ECO:0000256" key="6">
    <source>
        <dbReference type="PROSITE-ProRule" id="PRU10141"/>
    </source>
</evidence>
<dbReference type="PANTHER" id="PTHR44329:SF288">
    <property type="entry name" value="MITOGEN-ACTIVATED PROTEIN KINASE KINASE KINASE 20"/>
    <property type="match status" value="1"/>
</dbReference>
<keyword evidence="2" id="KW-0808">Transferase</keyword>
<evidence type="ECO:0000256" key="5">
    <source>
        <dbReference type="ARBA" id="ARBA00022840"/>
    </source>
</evidence>
<dbReference type="PROSITE" id="PS50011">
    <property type="entry name" value="PROTEIN_KINASE_DOM"/>
    <property type="match status" value="1"/>
</dbReference>
<dbReference type="InterPro" id="IPR000719">
    <property type="entry name" value="Prot_kinase_dom"/>
</dbReference>
<dbReference type="PRINTS" id="PR00109">
    <property type="entry name" value="TYRKINASE"/>
</dbReference>
<evidence type="ECO:0000256" key="1">
    <source>
        <dbReference type="ARBA" id="ARBA00022527"/>
    </source>
</evidence>
<dbReference type="OrthoDB" id="339325at2759"/>